<keyword evidence="2" id="KW-1185">Reference proteome</keyword>
<dbReference type="AlphaFoldDB" id="F4XY66"/>
<sequence length="385" mass="43988">MLKSGLGIAPQLVRPEAKLLLCCARTKLDPDLVDQIQLLVQQDLDWLWIVGMAQQQKVLPLLVRNLSYLECTQIPSDLWQYMQAKVRSITLYNLSLTRTLVKLLPQLEARGIAAIPYKGPTLAAAAYGDLALREFVDLDLLVSEQDFESIKEVLRTLGYHLGSFSFSWSQNYVHEGTLVNLDVHRNLTQPYFPFRLDFKALWQDKQPIQLMDQTVEHLAWEDLLVVLCVQVAKDAHHHQKELSKVCDIAEVIRAYPNLDWEKVLARATAWGGKRLLLFGLCLTHDLLATPLPPFIWQKIKSDLVVRVYAKLVGRHILSEEDVYSSRGKLGMLLRGLMLLESPLLLSHSNQQLLSHIILARFRQKFGYSVLVMLNKHFDKGSRNPP</sequence>
<reference evidence="2" key="1">
    <citation type="journal article" date="2011" name="Proc. Natl. Acad. Sci. U.S.A.">
        <title>Genomic insights into the physiology and ecology of the marine filamentous cyanobacterium Lyngbya majuscula.</title>
        <authorList>
            <person name="Jones A.C."/>
            <person name="Monroe E.A."/>
            <person name="Podell S."/>
            <person name="Hess W.R."/>
            <person name="Klages S."/>
            <person name="Esquenazi E."/>
            <person name="Niessen S."/>
            <person name="Hoover H."/>
            <person name="Rothmann M."/>
            <person name="Lasken R.S."/>
            <person name="Yates J.R.III."/>
            <person name="Reinhardt R."/>
            <person name="Kube M."/>
            <person name="Burkart M.D."/>
            <person name="Allen E.E."/>
            <person name="Dorrestein P.C."/>
            <person name="Gerwick W.H."/>
            <person name="Gerwick L."/>
        </authorList>
    </citation>
    <scope>NUCLEOTIDE SEQUENCE [LARGE SCALE GENOMIC DNA]</scope>
    <source>
        <strain evidence="2">3L</strain>
    </source>
</reference>
<proteinExistence type="predicted"/>
<dbReference type="Pfam" id="PF14907">
    <property type="entry name" value="NTP_transf_5"/>
    <property type="match status" value="1"/>
</dbReference>
<evidence type="ECO:0000313" key="1">
    <source>
        <dbReference type="EMBL" id="EGJ30463.1"/>
    </source>
</evidence>
<gene>
    <name evidence="1" type="ORF">LYNGBM3L_50240</name>
</gene>
<dbReference type="eggNOG" id="COG1216">
    <property type="taxonomic scope" value="Bacteria"/>
</dbReference>
<dbReference type="EMBL" id="GL890953">
    <property type="protein sequence ID" value="EGJ30463.1"/>
    <property type="molecule type" value="Genomic_DNA"/>
</dbReference>
<dbReference type="Proteomes" id="UP000003959">
    <property type="component" value="Unassembled WGS sequence"/>
</dbReference>
<dbReference type="OrthoDB" id="5366220at2"/>
<accession>F4XY66</accession>
<organism evidence="1 2">
    <name type="scientific">Moorena producens 3L</name>
    <dbReference type="NCBI Taxonomy" id="489825"/>
    <lineage>
        <taxon>Bacteria</taxon>
        <taxon>Bacillati</taxon>
        <taxon>Cyanobacteriota</taxon>
        <taxon>Cyanophyceae</taxon>
        <taxon>Coleofasciculales</taxon>
        <taxon>Coleofasciculaceae</taxon>
        <taxon>Moorena</taxon>
    </lineage>
</organism>
<dbReference type="RefSeq" id="WP_009149821.1">
    <property type="nucleotide sequence ID" value="NZ_GL890953.1"/>
</dbReference>
<evidence type="ECO:0000313" key="2">
    <source>
        <dbReference type="Proteomes" id="UP000003959"/>
    </source>
</evidence>
<name>F4XY66_9CYAN</name>
<dbReference type="HOGENOM" id="CLU_036186_0_0_3"/>
<dbReference type="InterPro" id="IPR039498">
    <property type="entry name" value="NTP_transf_5"/>
</dbReference>
<evidence type="ECO:0008006" key="3">
    <source>
        <dbReference type="Google" id="ProtNLM"/>
    </source>
</evidence>
<protein>
    <recommendedName>
        <fullName evidence="3">Nucleotidyltransferase family protein</fullName>
    </recommendedName>
</protein>